<comment type="caution">
    <text evidence="1">The sequence shown here is derived from an EMBL/GenBank/DDBJ whole genome shotgun (WGS) entry which is preliminary data.</text>
</comment>
<protein>
    <submittedName>
        <fullName evidence="1">Uncharacterized protein</fullName>
    </submittedName>
</protein>
<evidence type="ECO:0000313" key="2">
    <source>
        <dbReference type="Proteomes" id="UP001236369"/>
    </source>
</evidence>
<proteinExistence type="predicted"/>
<gene>
    <name evidence="1" type="ORF">QO016_002865</name>
</gene>
<reference evidence="1 2" key="1">
    <citation type="submission" date="2023-07" db="EMBL/GenBank/DDBJ databases">
        <title>Genomic Encyclopedia of Type Strains, Phase IV (KMG-IV): sequencing the most valuable type-strain genomes for metagenomic binning, comparative biology and taxonomic classification.</title>
        <authorList>
            <person name="Goeker M."/>
        </authorList>
    </citation>
    <scope>NUCLEOTIDE SEQUENCE [LARGE SCALE GENOMIC DNA]</scope>
    <source>
        <strain evidence="1 2">DSM 19562</strain>
    </source>
</reference>
<dbReference type="EMBL" id="JAUSVV010000006">
    <property type="protein sequence ID" value="MDQ0443362.1"/>
    <property type="molecule type" value="Genomic_DNA"/>
</dbReference>
<keyword evidence="2" id="KW-1185">Reference proteome</keyword>
<name>A0ABU0HM03_9HYPH</name>
<accession>A0ABU0HM03</accession>
<evidence type="ECO:0000313" key="1">
    <source>
        <dbReference type="EMBL" id="MDQ0443362.1"/>
    </source>
</evidence>
<dbReference type="RefSeq" id="WP_238248516.1">
    <property type="nucleotide sequence ID" value="NZ_BPQX01000020.1"/>
</dbReference>
<organism evidence="1 2">
    <name type="scientific">Methylobacterium persicinum</name>
    <dbReference type="NCBI Taxonomy" id="374426"/>
    <lineage>
        <taxon>Bacteria</taxon>
        <taxon>Pseudomonadati</taxon>
        <taxon>Pseudomonadota</taxon>
        <taxon>Alphaproteobacteria</taxon>
        <taxon>Hyphomicrobiales</taxon>
        <taxon>Methylobacteriaceae</taxon>
        <taxon>Methylobacterium</taxon>
    </lineage>
</organism>
<dbReference type="Proteomes" id="UP001236369">
    <property type="component" value="Unassembled WGS sequence"/>
</dbReference>
<sequence>MPAGPSVAVLVPPGSSEAEAAGIVAAADGALLRFGPTPNVVLAVSDRPGFTARLYGAGAWLVFDPAFAAGCPTAVR</sequence>